<name>A4JWG6_BURVG</name>
<proteinExistence type="predicted"/>
<dbReference type="EMBL" id="CP000621">
    <property type="protein sequence ID" value="ABO60619.1"/>
    <property type="molecule type" value="Genomic_DNA"/>
</dbReference>
<protein>
    <submittedName>
        <fullName evidence="2">Uncharacterized protein</fullName>
    </submittedName>
</protein>
<reference evidence="2 3" key="1">
    <citation type="submission" date="2007-03" db="EMBL/GenBank/DDBJ databases">
        <title>Complete sequence of plasmid pBVIE05 of Burkholderia vietnamiensis G4.</title>
        <authorList>
            <consortium name="US DOE Joint Genome Institute"/>
            <person name="Copeland A."/>
            <person name="Lucas S."/>
            <person name="Lapidus A."/>
            <person name="Barry K."/>
            <person name="Detter J.C."/>
            <person name="Glavina del Rio T."/>
            <person name="Hammon N."/>
            <person name="Israni S."/>
            <person name="Dalin E."/>
            <person name="Tice H."/>
            <person name="Pitluck S."/>
            <person name="Chain P."/>
            <person name="Malfatti S."/>
            <person name="Shin M."/>
            <person name="Vergez L."/>
            <person name="Schmutz J."/>
            <person name="Larimer F."/>
            <person name="Land M."/>
            <person name="Hauser L."/>
            <person name="Kyrpides N."/>
            <person name="Tiedje J."/>
            <person name="Richardson P."/>
        </authorList>
    </citation>
    <scope>NUCLEOTIDE SEQUENCE [LARGE SCALE GENOMIC DNA]</scope>
    <source>
        <strain evidence="3">G4 / LMG 22486</strain>
        <plasmid evidence="2 3">pBVIE05</plasmid>
    </source>
</reference>
<evidence type="ECO:0000256" key="1">
    <source>
        <dbReference type="SAM" id="MobiDB-lite"/>
    </source>
</evidence>
<evidence type="ECO:0000313" key="2">
    <source>
        <dbReference type="EMBL" id="ABO60619.1"/>
    </source>
</evidence>
<keyword evidence="2" id="KW-0614">Plasmid</keyword>
<geneLocation type="plasmid" evidence="2 3">
    <name>pBVIE05</name>
</geneLocation>
<dbReference type="HOGENOM" id="CLU_2273610_0_0_4"/>
<dbReference type="AlphaFoldDB" id="A4JWG6"/>
<feature type="compositionally biased region" description="Basic and acidic residues" evidence="1">
    <location>
        <begin position="74"/>
        <end position="91"/>
    </location>
</feature>
<accession>A4JWG6</accession>
<feature type="region of interest" description="Disordered" evidence="1">
    <location>
        <begin position="72"/>
        <end position="91"/>
    </location>
</feature>
<sequence>MSNFPMKWEICCRCKGEGKHDHPAFSNGITSSEWADWPQDERDTYFAGGYDVRCDDCNGTGKVQVVDEEAMTAEQRREWGAGEEERREDAETARYLAAERRAEMRMGC</sequence>
<gene>
    <name evidence="2" type="ordered locus">Bcep1808_7749</name>
</gene>
<dbReference type="KEGG" id="bvi:Bcep1808_7749"/>
<dbReference type="Proteomes" id="UP000002287">
    <property type="component" value="Plasmid pBVIE05"/>
</dbReference>
<evidence type="ECO:0000313" key="3">
    <source>
        <dbReference type="Proteomes" id="UP000002287"/>
    </source>
</evidence>
<organism evidence="2 3">
    <name type="scientific">Burkholderia vietnamiensis (strain G4 / LMG 22486)</name>
    <name type="common">Burkholderia cepacia (strain R1808)</name>
    <dbReference type="NCBI Taxonomy" id="269482"/>
    <lineage>
        <taxon>Bacteria</taxon>
        <taxon>Pseudomonadati</taxon>
        <taxon>Pseudomonadota</taxon>
        <taxon>Betaproteobacteria</taxon>
        <taxon>Burkholderiales</taxon>
        <taxon>Burkholderiaceae</taxon>
        <taxon>Burkholderia</taxon>
        <taxon>Burkholderia cepacia complex</taxon>
    </lineage>
</organism>